<organism evidence="1 2">
    <name type="scientific">Athelia psychrophila</name>
    <dbReference type="NCBI Taxonomy" id="1759441"/>
    <lineage>
        <taxon>Eukaryota</taxon>
        <taxon>Fungi</taxon>
        <taxon>Dikarya</taxon>
        <taxon>Basidiomycota</taxon>
        <taxon>Agaricomycotina</taxon>
        <taxon>Agaricomycetes</taxon>
        <taxon>Agaricomycetidae</taxon>
        <taxon>Atheliales</taxon>
        <taxon>Atheliaceae</taxon>
        <taxon>Athelia</taxon>
    </lineage>
</organism>
<gene>
    <name evidence="1" type="ORF">FIBSPDRAFT_937772</name>
</gene>
<dbReference type="Proteomes" id="UP000076532">
    <property type="component" value="Unassembled WGS sequence"/>
</dbReference>
<dbReference type="EMBL" id="KV417671">
    <property type="protein sequence ID" value="KZP10922.1"/>
    <property type="molecule type" value="Genomic_DNA"/>
</dbReference>
<sequence>MKVHVQEPQWASETIILILDISCQKHGCQDPENSPPPPPPPTEFLQRLRDVYEQVVVEREQGDMALENEAFISMLKRRTISTSTGAVLFKLYDLEIPDSDTTPSEMVVTHDDARFLRMDCLRDGSKVELAVEEQTRKGE</sequence>
<name>A0A165ZTQ8_9AGAM</name>
<accession>A0A165ZTQ8</accession>
<dbReference type="AlphaFoldDB" id="A0A165ZTQ8"/>
<evidence type="ECO:0000313" key="2">
    <source>
        <dbReference type="Proteomes" id="UP000076532"/>
    </source>
</evidence>
<protein>
    <submittedName>
        <fullName evidence="1">Uncharacterized protein</fullName>
    </submittedName>
</protein>
<keyword evidence="2" id="KW-1185">Reference proteome</keyword>
<evidence type="ECO:0000313" key="1">
    <source>
        <dbReference type="EMBL" id="KZP10922.1"/>
    </source>
</evidence>
<reference evidence="1 2" key="1">
    <citation type="journal article" date="2016" name="Mol. Biol. Evol.">
        <title>Comparative Genomics of Early-Diverging Mushroom-Forming Fungi Provides Insights into the Origins of Lignocellulose Decay Capabilities.</title>
        <authorList>
            <person name="Nagy L.G."/>
            <person name="Riley R."/>
            <person name="Tritt A."/>
            <person name="Adam C."/>
            <person name="Daum C."/>
            <person name="Floudas D."/>
            <person name="Sun H."/>
            <person name="Yadav J.S."/>
            <person name="Pangilinan J."/>
            <person name="Larsson K.H."/>
            <person name="Matsuura K."/>
            <person name="Barry K."/>
            <person name="Labutti K."/>
            <person name="Kuo R."/>
            <person name="Ohm R.A."/>
            <person name="Bhattacharya S.S."/>
            <person name="Shirouzu T."/>
            <person name="Yoshinaga Y."/>
            <person name="Martin F.M."/>
            <person name="Grigoriev I.V."/>
            <person name="Hibbett D.S."/>
        </authorList>
    </citation>
    <scope>NUCLEOTIDE SEQUENCE [LARGE SCALE GENOMIC DNA]</scope>
    <source>
        <strain evidence="1 2">CBS 109695</strain>
    </source>
</reference>
<proteinExistence type="predicted"/>